<dbReference type="Gene3D" id="1.25.10.10">
    <property type="entry name" value="Leucine-rich Repeat Variant"/>
    <property type="match status" value="1"/>
</dbReference>
<protein>
    <recommendedName>
        <fullName evidence="4">Splicing factor 3B subunit 1 domain-containing protein</fullName>
    </recommendedName>
</protein>
<dbReference type="Pfam" id="PF08920">
    <property type="entry name" value="SF3b1"/>
    <property type="match status" value="1"/>
</dbReference>
<dbReference type="GO" id="GO:0005681">
    <property type="term" value="C:spliceosomal complex"/>
    <property type="evidence" value="ECO:0007669"/>
    <property type="project" value="UniProtKB-KW"/>
</dbReference>
<evidence type="ECO:0000313" key="6">
    <source>
        <dbReference type="Proteomes" id="UP000006038"/>
    </source>
</evidence>
<dbReference type="GO" id="GO:0003729">
    <property type="term" value="F:mRNA binding"/>
    <property type="evidence" value="ECO:0007669"/>
    <property type="project" value="InterPro"/>
</dbReference>
<sequence length="633" mass="69841">MEEDDALAVAVAVAFDTPALSGGGSASDPDRFAGYETSIAGATEDDRDRDHDASGSVNPAARSLASYSGHAAAFPREADQDGLPAGKSRRVFDREGEYHRRHLTRGISPDRHDPFAHADSTPDPSMRTYADAMRENDPQHQQQQQPAAGTKRPNRWDQSQQNDGDDAAAAMGAKKAKTASQWDATPVRAAGDATPPSVVTPTPKKQRSRWDETPAGVGDTTPGPTPLDAASLATPPPCRIAPGPATPEQYQLLRRERDIEERNTPLADDQLDTILPQQGYKILQPPASYRPVRTPARKLLATPTPLFTPLYAIPEENRGQQFDVPKEFHGLPHMKPEDYHYFGAFLNEEEEEELSPDEHKERRIMKLLLKIKNGTPQQRKVALRQITDKTRELGAGPLFNKILPLLMQPALEDQERHLLVKVIDRVIYKLDDLVRPFVHKILVVVEPLLIDEDYYARAEARQVISNLSKAAGLASMIATMRPDIDSTDEYVRNATARAFSVVASGLGIPDLLPFLKAVCQSKKSWQAPHTGIKIVQQIGILMGCAVLPHLRPLVEITEHGLTDENQKVRTITALSLAALAEAAAPYGIASFDTVLRPLWKGIKSHRGKVLAAFLKSRWFHHPSYGCCLCQFLH</sequence>
<evidence type="ECO:0000256" key="3">
    <source>
        <dbReference type="SAM" id="MobiDB-lite"/>
    </source>
</evidence>
<keyword evidence="2" id="KW-0747">Spliceosome</keyword>
<accession>J3LCV6</accession>
<keyword evidence="2" id="KW-0508">mRNA splicing</keyword>
<comment type="similarity">
    <text evidence="1">Belongs to the SF3B1 family.</text>
</comment>
<evidence type="ECO:0000259" key="4">
    <source>
        <dbReference type="Pfam" id="PF08920"/>
    </source>
</evidence>
<proteinExistence type="inferred from homology"/>
<dbReference type="HOGENOM" id="CLU_002242_2_0_1"/>
<feature type="domain" description="Splicing factor 3B subunit 1" evidence="4">
    <location>
        <begin position="201"/>
        <end position="318"/>
    </location>
</feature>
<dbReference type="InterPro" id="IPR011989">
    <property type="entry name" value="ARM-like"/>
</dbReference>
<dbReference type="Proteomes" id="UP000006038">
    <property type="component" value="Unassembled WGS sequence"/>
</dbReference>
<feature type="compositionally biased region" description="Basic and acidic residues" evidence="3">
    <location>
        <begin position="44"/>
        <end position="53"/>
    </location>
</feature>
<name>J3LCV6_ORYBR</name>
<evidence type="ECO:0000313" key="5">
    <source>
        <dbReference type="EnsemblPlants" id="OB02G24730.1"/>
    </source>
</evidence>
<dbReference type="Gramene" id="OB02G24730.1">
    <property type="protein sequence ID" value="OB02G24730.1"/>
    <property type="gene ID" value="OB02G24730"/>
</dbReference>
<organism evidence="5">
    <name type="scientific">Oryza brachyantha</name>
    <name type="common">malo sina</name>
    <dbReference type="NCBI Taxonomy" id="4533"/>
    <lineage>
        <taxon>Eukaryota</taxon>
        <taxon>Viridiplantae</taxon>
        <taxon>Streptophyta</taxon>
        <taxon>Embryophyta</taxon>
        <taxon>Tracheophyta</taxon>
        <taxon>Spermatophyta</taxon>
        <taxon>Magnoliopsida</taxon>
        <taxon>Liliopsida</taxon>
        <taxon>Poales</taxon>
        <taxon>Poaceae</taxon>
        <taxon>BOP clade</taxon>
        <taxon>Oryzoideae</taxon>
        <taxon>Oryzeae</taxon>
        <taxon>Oryzinae</taxon>
        <taxon>Oryza</taxon>
    </lineage>
</organism>
<dbReference type="AlphaFoldDB" id="J3LCV6"/>
<evidence type="ECO:0000256" key="2">
    <source>
        <dbReference type="ARBA" id="ARBA00022728"/>
    </source>
</evidence>
<evidence type="ECO:0000256" key="1">
    <source>
        <dbReference type="ARBA" id="ARBA00005754"/>
    </source>
</evidence>
<keyword evidence="2" id="KW-0507">mRNA processing</keyword>
<dbReference type="OMA" id="DENFDAM"/>
<dbReference type="eggNOG" id="KOG0213">
    <property type="taxonomic scope" value="Eukaryota"/>
</dbReference>
<reference evidence="5" key="1">
    <citation type="submission" date="2013-04" db="UniProtKB">
        <authorList>
            <consortium name="EnsemblPlants"/>
        </authorList>
    </citation>
    <scope>IDENTIFICATION</scope>
</reference>
<dbReference type="EnsemblPlants" id="OB02G24730.1">
    <property type="protein sequence ID" value="OB02G24730.1"/>
    <property type="gene ID" value="OB02G24730"/>
</dbReference>
<feature type="region of interest" description="Disordered" evidence="3">
    <location>
        <begin position="18"/>
        <end position="246"/>
    </location>
</feature>
<keyword evidence="6" id="KW-1185">Reference proteome</keyword>
<dbReference type="GO" id="GO:0000245">
    <property type="term" value="P:spliceosomal complex assembly"/>
    <property type="evidence" value="ECO:0007669"/>
    <property type="project" value="InterPro"/>
</dbReference>
<dbReference type="SUPFAM" id="SSF48371">
    <property type="entry name" value="ARM repeat"/>
    <property type="match status" value="1"/>
</dbReference>
<dbReference type="InterPro" id="IPR038737">
    <property type="entry name" value="SF3b_su1-like"/>
</dbReference>
<dbReference type="InterPro" id="IPR015016">
    <property type="entry name" value="SF3b_su1"/>
</dbReference>
<dbReference type="STRING" id="4533.J3LCV6"/>
<dbReference type="PANTHER" id="PTHR12097">
    <property type="entry name" value="SPLICING FACTOR 3B, SUBUNIT 1-RELATED"/>
    <property type="match status" value="1"/>
</dbReference>
<dbReference type="InterPro" id="IPR016024">
    <property type="entry name" value="ARM-type_fold"/>
</dbReference>
<feature type="compositionally biased region" description="Low complexity" evidence="3">
    <location>
        <begin position="194"/>
        <end position="203"/>
    </location>
</feature>